<reference evidence="1" key="1">
    <citation type="submission" date="2021-08" db="EMBL/GenBank/DDBJ databases">
        <title>The first chromosome-level gecko genome reveals the dynamic sex chromosomes of Neotropical dwarf geckos (Sphaerodactylidae: Sphaerodactylus).</title>
        <authorList>
            <person name="Pinto B.J."/>
            <person name="Keating S.E."/>
            <person name="Gamble T."/>
        </authorList>
    </citation>
    <scope>NUCLEOTIDE SEQUENCE</scope>
    <source>
        <strain evidence="1">TG3544</strain>
    </source>
</reference>
<keyword evidence="2" id="KW-1185">Reference proteome</keyword>
<evidence type="ECO:0000313" key="2">
    <source>
        <dbReference type="Proteomes" id="UP000827872"/>
    </source>
</evidence>
<gene>
    <name evidence="1" type="ORF">K3G42_029995</name>
</gene>
<dbReference type="EMBL" id="CM037618">
    <property type="protein sequence ID" value="KAH8000930.1"/>
    <property type="molecule type" value="Genomic_DNA"/>
</dbReference>
<dbReference type="Proteomes" id="UP000827872">
    <property type="component" value="Linkage Group LG05"/>
</dbReference>
<evidence type="ECO:0000313" key="1">
    <source>
        <dbReference type="EMBL" id="KAH8000930.1"/>
    </source>
</evidence>
<sequence>MAVYSWGRGRKKSPYTASAFVEMLQFQPRSKKVHSSTFENVYDFTDETTKQQSLFSKNVSSHYASQLSESGVFEYINASGQYTTQHMQTMFLARYGSTV</sequence>
<proteinExistence type="predicted"/>
<comment type="caution">
    <text evidence="1">The sequence shown here is derived from an EMBL/GenBank/DDBJ whole genome shotgun (WGS) entry which is preliminary data.</text>
</comment>
<name>A0ACB8F769_9SAUR</name>
<accession>A0ACB8F769</accession>
<organism evidence="1 2">
    <name type="scientific">Sphaerodactylus townsendi</name>
    <dbReference type="NCBI Taxonomy" id="933632"/>
    <lineage>
        <taxon>Eukaryota</taxon>
        <taxon>Metazoa</taxon>
        <taxon>Chordata</taxon>
        <taxon>Craniata</taxon>
        <taxon>Vertebrata</taxon>
        <taxon>Euteleostomi</taxon>
        <taxon>Lepidosauria</taxon>
        <taxon>Squamata</taxon>
        <taxon>Bifurcata</taxon>
        <taxon>Gekkota</taxon>
        <taxon>Sphaerodactylidae</taxon>
        <taxon>Sphaerodactylus</taxon>
    </lineage>
</organism>
<protein>
    <submittedName>
        <fullName evidence="1">Uncharacterized protein</fullName>
    </submittedName>
</protein>